<feature type="active site" evidence="9">
    <location>
        <position position="146"/>
    </location>
</feature>
<evidence type="ECO:0000256" key="9">
    <source>
        <dbReference type="HAMAP-Rule" id="MF_00161"/>
    </source>
</evidence>
<reference evidence="12" key="2">
    <citation type="submission" date="2020-09" db="EMBL/GenBank/DDBJ databases">
        <authorList>
            <person name="Sun Q."/>
            <person name="Zhou Y."/>
        </authorList>
    </citation>
    <scope>NUCLEOTIDE SEQUENCE</scope>
    <source>
        <strain evidence="12">CGMCC 1.12785</strain>
    </source>
</reference>
<dbReference type="Pfam" id="PF01252">
    <property type="entry name" value="Peptidase_A8"/>
    <property type="match status" value="1"/>
</dbReference>
<dbReference type="EMBL" id="BMFY01000011">
    <property type="protein sequence ID" value="GGA21018.1"/>
    <property type="molecule type" value="Genomic_DNA"/>
</dbReference>
<comment type="similarity">
    <text evidence="1 9 10">Belongs to the peptidase A8 family.</text>
</comment>
<keyword evidence="13" id="KW-1185">Reference proteome</keyword>
<dbReference type="RefSeq" id="WP_188551241.1">
    <property type="nucleotide sequence ID" value="NZ_BMFY01000011.1"/>
</dbReference>
<evidence type="ECO:0000256" key="11">
    <source>
        <dbReference type="SAM" id="MobiDB-lite"/>
    </source>
</evidence>
<keyword evidence="5 9" id="KW-0064">Aspartyl protease</keyword>
<dbReference type="PANTHER" id="PTHR33695">
    <property type="entry name" value="LIPOPROTEIN SIGNAL PEPTIDASE"/>
    <property type="match status" value="1"/>
</dbReference>
<dbReference type="GO" id="GO:0005886">
    <property type="term" value="C:plasma membrane"/>
    <property type="evidence" value="ECO:0007669"/>
    <property type="project" value="UniProtKB-SubCell"/>
</dbReference>
<evidence type="ECO:0000256" key="6">
    <source>
        <dbReference type="ARBA" id="ARBA00022801"/>
    </source>
</evidence>
<evidence type="ECO:0000256" key="2">
    <source>
        <dbReference type="ARBA" id="ARBA00022475"/>
    </source>
</evidence>
<dbReference type="EC" id="3.4.23.36" evidence="9"/>
<comment type="caution">
    <text evidence="12">The sequence shown here is derived from an EMBL/GenBank/DDBJ whole genome shotgun (WGS) entry which is preliminary data.</text>
</comment>
<dbReference type="InterPro" id="IPR001872">
    <property type="entry name" value="Peptidase_A8"/>
</dbReference>
<dbReference type="Proteomes" id="UP000616114">
    <property type="component" value="Unassembled WGS sequence"/>
</dbReference>
<keyword evidence="3 9" id="KW-0645">Protease</keyword>
<dbReference type="PRINTS" id="PR00781">
    <property type="entry name" value="LIPOSIGPTASE"/>
</dbReference>
<keyword evidence="7 9" id="KW-1133">Transmembrane helix</keyword>
<dbReference type="UniPathway" id="UPA00665"/>
<evidence type="ECO:0000256" key="7">
    <source>
        <dbReference type="ARBA" id="ARBA00022989"/>
    </source>
</evidence>
<feature type="transmembrane region" description="Helical" evidence="9">
    <location>
        <begin position="76"/>
        <end position="93"/>
    </location>
</feature>
<keyword evidence="8 9" id="KW-0472">Membrane</keyword>
<comment type="catalytic activity">
    <reaction evidence="9">
        <text>Release of signal peptides from bacterial membrane prolipoproteins. Hydrolyzes -Xaa-Yaa-Zaa-|-(S,diacylglyceryl)Cys-, in which Xaa is hydrophobic (preferably Leu), and Yaa (Ala or Ser) and Zaa (Gly or Ala) have small, neutral side chains.</text>
        <dbReference type="EC" id="3.4.23.36"/>
    </reaction>
</comment>
<name>A0A8J2TZN5_9MICO</name>
<evidence type="ECO:0000256" key="10">
    <source>
        <dbReference type="RuleBase" id="RU004181"/>
    </source>
</evidence>
<keyword evidence="4 9" id="KW-0812">Transmembrane</keyword>
<evidence type="ECO:0000256" key="4">
    <source>
        <dbReference type="ARBA" id="ARBA00022692"/>
    </source>
</evidence>
<dbReference type="HAMAP" id="MF_00161">
    <property type="entry name" value="LspA"/>
    <property type="match status" value="1"/>
</dbReference>
<evidence type="ECO:0000313" key="12">
    <source>
        <dbReference type="EMBL" id="GGA21018.1"/>
    </source>
</evidence>
<comment type="function">
    <text evidence="9">This protein specifically catalyzes the removal of signal peptides from prolipoproteins.</text>
</comment>
<dbReference type="GO" id="GO:0004190">
    <property type="term" value="F:aspartic-type endopeptidase activity"/>
    <property type="evidence" value="ECO:0007669"/>
    <property type="project" value="UniProtKB-UniRule"/>
</dbReference>
<evidence type="ECO:0000256" key="1">
    <source>
        <dbReference type="ARBA" id="ARBA00006139"/>
    </source>
</evidence>
<protein>
    <recommendedName>
        <fullName evidence="9">Lipoprotein signal peptidase</fullName>
        <ecNumber evidence="9">3.4.23.36</ecNumber>
    </recommendedName>
    <alternativeName>
        <fullName evidence="9">Prolipoprotein signal peptidase</fullName>
    </alternativeName>
    <alternativeName>
        <fullName evidence="9">Signal peptidase II</fullName>
        <shortName evidence="9">SPase II</shortName>
    </alternativeName>
</protein>
<comment type="pathway">
    <text evidence="9">Protein modification; lipoprotein biosynthesis (signal peptide cleavage).</text>
</comment>
<feature type="compositionally biased region" description="Basic and acidic residues" evidence="11">
    <location>
        <begin position="170"/>
        <end position="180"/>
    </location>
</feature>
<comment type="subcellular location">
    <subcellularLocation>
        <location evidence="9">Cell membrane</location>
        <topology evidence="9">Multi-pass membrane protein</topology>
    </subcellularLocation>
</comment>
<gene>
    <name evidence="9 12" type="primary">lspA</name>
    <name evidence="12" type="ORF">GCM10011333_25150</name>
</gene>
<keyword evidence="12" id="KW-0449">Lipoprotein</keyword>
<evidence type="ECO:0000256" key="5">
    <source>
        <dbReference type="ARBA" id="ARBA00022750"/>
    </source>
</evidence>
<organism evidence="12 13">
    <name type="scientific">Sediminivirga luteola</name>
    <dbReference type="NCBI Taxonomy" id="1774748"/>
    <lineage>
        <taxon>Bacteria</taxon>
        <taxon>Bacillati</taxon>
        <taxon>Actinomycetota</taxon>
        <taxon>Actinomycetes</taxon>
        <taxon>Micrococcales</taxon>
        <taxon>Brevibacteriaceae</taxon>
        <taxon>Sediminivirga</taxon>
    </lineage>
</organism>
<dbReference type="AlphaFoldDB" id="A0A8J2TZN5"/>
<feature type="transmembrane region" description="Helical" evidence="9">
    <location>
        <begin position="137"/>
        <end position="161"/>
    </location>
</feature>
<dbReference type="GO" id="GO:0006508">
    <property type="term" value="P:proteolysis"/>
    <property type="evidence" value="ECO:0007669"/>
    <property type="project" value="UniProtKB-KW"/>
</dbReference>
<evidence type="ECO:0000256" key="8">
    <source>
        <dbReference type="ARBA" id="ARBA00023136"/>
    </source>
</evidence>
<feature type="transmembrane region" description="Helical" evidence="9">
    <location>
        <begin position="100"/>
        <end position="117"/>
    </location>
</feature>
<dbReference type="PANTHER" id="PTHR33695:SF1">
    <property type="entry name" value="LIPOPROTEIN SIGNAL PEPTIDASE"/>
    <property type="match status" value="1"/>
</dbReference>
<accession>A0A8J2TZN5</accession>
<comment type="caution">
    <text evidence="9">Lacks conserved residue(s) required for the propagation of feature annotation.</text>
</comment>
<sequence length="201" mass="20681">MPPTRPARSRLIAALTGIVLGTVVLDQVTKAIAVLTLEGLPRTGPGPAVPVIGDLAGFTFYRNPGAAFGMGAGSTWIFSLFALVVLVVVIVLLRRLAHGGWALGLGLLLGGLLGNLIDRLVRPPGFLHGAVVDFIDLRLFICNVADIAITGAAITMIWLSIRGIGIDGSREGERRERTADDAGAGPAEGTGAGPAAKEGTT</sequence>
<keyword evidence="6 9" id="KW-0378">Hydrolase</keyword>
<evidence type="ECO:0000256" key="3">
    <source>
        <dbReference type="ARBA" id="ARBA00022670"/>
    </source>
</evidence>
<proteinExistence type="inferred from homology"/>
<evidence type="ECO:0000313" key="13">
    <source>
        <dbReference type="Proteomes" id="UP000616114"/>
    </source>
</evidence>
<keyword evidence="2 9" id="KW-1003">Cell membrane</keyword>
<reference evidence="12" key="1">
    <citation type="journal article" date="2014" name="Int. J. Syst. Evol. Microbiol.">
        <title>Complete genome sequence of Corynebacterium casei LMG S-19264T (=DSM 44701T), isolated from a smear-ripened cheese.</title>
        <authorList>
            <consortium name="US DOE Joint Genome Institute (JGI-PGF)"/>
            <person name="Walter F."/>
            <person name="Albersmeier A."/>
            <person name="Kalinowski J."/>
            <person name="Ruckert C."/>
        </authorList>
    </citation>
    <scope>NUCLEOTIDE SEQUENCE</scope>
    <source>
        <strain evidence="12">CGMCC 1.12785</strain>
    </source>
</reference>
<feature type="active site" evidence="9">
    <location>
        <position position="133"/>
    </location>
</feature>
<feature type="region of interest" description="Disordered" evidence="11">
    <location>
        <begin position="170"/>
        <end position="201"/>
    </location>
</feature>